<name>A0A8J5MLM3_HOMAM</name>
<reference evidence="3" key="1">
    <citation type="journal article" date="2021" name="Sci. Adv.">
        <title>The American lobster genome reveals insights on longevity, neural, and immune adaptations.</title>
        <authorList>
            <person name="Polinski J.M."/>
            <person name="Zimin A.V."/>
            <person name="Clark K.F."/>
            <person name="Kohn A.B."/>
            <person name="Sadowski N."/>
            <person name="Timp W."/>
            <person name="Ptitsyn A."/>
            <person name="Khanna P."/>
            <person name="Romanova D.Y."/>
            <person name="Williams P."/>
            <person name="Greenwood S.J."/>
            <person name="Moroz L.L."/>
            <person name="Walt D.R."/>
            <person name="Bodnar A.G."/>
        </authorList>
    </citation>
    <scope>NUCLEOTIDE SEQUENCE</scope>
    <source>
        <strain evidence="3">GMGI-L3</strain>
    </source>
</reference>
<dbReference type="GO" id="GO:0043266">
    <property type="term" value="P:regulation of potassium ion transport"/>
    <property type="evidence" value="ECO:0007669"/>
    <property type="project" value="TreeGrafter"/>
</dbReference>
<keyword evidence="2" id="KW-0472">Membrane</keyword>
<dbReference type="GO" id="GO:0006937">
    <property type="term" value="P:regulation of muscle contraction"/>
    <property type="evidence" value="ECO:0007669"/>
    <property type="project" value="TreeGrafter"/>
</dbReference>
<dbReference type="GO" id="GO:0005886">
    <property type="term" value="C:plasma membrane"/>
    <property type="evidence" value="ECO:0007669"/>
    <property type="project" value="TreeGrafter"/>
</dbReference>
<sequence>MSPFYGVIFPGESEAAFSNYRLWESLGYIFSYVGSATYCMDVKITNVVVSLVFGIIGYYAIEVLERRGGLKKDDKNN</sequence>
<dbReference type="AlphaFoldDB" id="A0A8J5MLM3"/>
<dbReference type="EMBL" id="JAHLQT010040691">
    <property type="protein sequence ID" value="KAG7155752.1"/>
    <property type="molecule type" value="Genomic_DNA"/>
</dbReference>
<dbReference type="InterPro" id="IPR051951">
    <property type="entry name" value="UNC-93_regulatory"/>
</dbReference>
<keyword evidence="4" id="KW-1185">Reference proteome</keyword>
<feature type="transmembrane region" description="Helical" evidence="2">
    <location>
        <begin position="44"/>
        <end position="61"/>
    </location>
</feature>
<evidence type="ECO:0000256" key="2">
    <source>
        <dbReference type="SAM" id="Phobius"/>
    </source>
</evidence>
<proteinExistence type="inferred from homology"/>
<organism evidence="3 4">
    <name type="scientific">Homarus americanus</name>
    <name type="common">American lobster</name>
    <dbReference type="NCBI Taxonomy" id="6706"/>
    <lineage>
        <taxon>Eukaryota</taxon>
        <taxon>Metazoa</taxon>
        <taxon>Ecdysozoa</taxon>
        <taxon>Arthropoda</taxon>
        <taxon>Crustacea</taxon>
        <taxon>Multicrustacea</taxon>
        <taxon>Malacostraca</taxon>
        <taxon>Eumalacostraca</taxon>
        <taxon>Eucarida</taxon>
        <taxon>Decapoda</taxon>
        <taxon>Pleocyemata</taxon>
        <taxon>Astacidea</taxon>
        <taxon>Nephropoidea</taxon>
        <taxon>Nephropidae</taxon>
        <taxon>Homarus</taxon>
    </lineage>
</organism>
<keyword evidence="2" id="KW-1133">Transmembrane helix</keyword>
<protein>
    <submittedName>
        <fullName evidence="3">UNC93-like 2</fullName>
    </submittedName>
</protein>
<accession>A0A8J5MLM3</accession>
<dbReference type="Proteomes" id="UP000747542">
    <property type="component" value="Unassembled WGS sequence"/>
</dbReference>
<evidence type="ECO:0000256" key="1">
    <source>
        <dbReference type="ARBA" id="ARBA00009172"/>
    </source>
</evidence>
<dbReference type="GO" id="GO:0055120">
    <property type="term" value="C:striated muscle dense body"/>
    <property type="evidence" value="ECO:0007669"/>
    <property type="project" value="TreeGrafter"/>
</dbReference>
<comment type="similarity">
    <text evidence="1">Belongs to the unc-93 family.</text>
</comment>
<dbReference type="PANTHER" id="PTHR19444:SF13">
    <property type="entry name" value="PROTEIN UNC-93 HOMOLOG A"/>
    <property type="match status" value="1"/>
</dbReference>
<comment type="caution">
    <text evidence="3">The sequence shown here is derived from an EMBL/GenBank/DDBJ whole genome shotgun (WGS) entry which is preliminary data.</text>
</comment>
<gene>
    <name evidence="3" type="primary">Unc93-L2</name>
    <name evidence="3" type="ORF">Hamer_G022158</name>
</gene>
<evidence type="ECO:0000313" key="3">
    <source>
        <dbReference type="EMBL" id="KAG7155752.1"/>
    </source>
</evidence>
<keyword evidence="2" id="KW-0812">Transmembrane</keyword>
<dbReference type="GO" id="GO:0015459">
    <property type="term" value="F:potassium channel regulator activity"/>
    <property type="evidence" value="ECO:0007669"/>
    <property type="project" value="TreeGrafter"/>
</dbReference>
<feature type="non-terminal residue" evidence="3">
    <location>
        <position position="77"/>
    </location>
</feature>
<dbReference type="PANTHER" id="PTHR19444">
    <property type="entry name" value="UNC-93 RELATED"/>
    <property type="match status" value="1"/>
</dbReference>
<evidence type="ECO:0000313" key="4">
    <source>
        <dbReference type="Proteomes" id="UP000747542"/>
    </source>
</evidence>